<evidence type="ECO:0000256" key="7">
    <source>
        <dbReference type="ARBA" id="ARBA00047591"/>
    </source>
</evidence>
<dbReference type="PRINTS" id="PR00724">
    <property type="entry name" value="CRBOXYPTASEC"/>
</dbReference>
<dbReference type="InterPro" id="IPR029058">
    <property type="entry name" value="AB_hydrolase_fold"/>
</dbReference>
<dbReference type="Gene3D" id="1.10.287.410">
    <property type="match status" value="1"/>
</dbReference>
<dbReference type="Gene3D" id="3.40.50.1820">
    <property type="entry name" value="alpha/beta hydrolase"/>
    <property type="match status" value="1"/>
</dbReference>
<dbReference type="Pfam" id="PF00450">
    <property type="entry name" value="Peptidase_S10"/>
    <property type="match status" value="1"/>
</dbReference>
<dbReference type="InterPro" id="IPR018202">
    <property type="entry name" value="Ser_caboxypep_ser_AS"/>
</dbReference>
<comment type="catalytic activity">
    <reaction evidence="8">
        <text>a monoacylglycerol + H2O = glycerol + a fatty acid + H(+)</text>
        <dbReference type="Rhea" id="RHEA:15245"/>
        <dbReference type="ChEBI" id="CHEBI:15377"/>
        <dbReference type="ChEBI" id="CHEBI:15378"/>
        <dbReference type="ChEBI" id="CHEBI:17408"/>
        <dbReference type="ChEBI" id="CHEBI:17754"/>
        <dbReference type="ChEBI" id="CHEBI:28868"/>
    </reaction>
</comment>
<keyword evidence="3 9" id="KW-0645">Protease</keyword>
<keyword evidence="4 9" id="KW-0732">Signal</keyword>
<dbReference type="InterPro" id="IPR033124">
    <property type="entry name" value="Ser_caboxypep_his_AS"/>
</dbReference>
<keyword evidence="6" id="KW-0325">Glycoprotein</keyword>
<evidence type="ECO:0000256" key="5">
    <source>
        <dbReference type="ARBA" id="ARBA00022801"/>
    </source>
</evidence>
<dbReference type="GO" id="GO:0006508">
    <property type="term" value="P:proteolysis"/>
    <property type="evidence" value="ECO:0007669"/>
    <property type="project" value="UniProtKB-KW"/>
</dbReference>
<dbReference type="GO" id="GO:0004185">
    <property type="term" value="F:serine-type carboxypeptidase activity"/>
    <property type="evidence" value="ECO:0007669"/>
    <property type="project" value="UniProtKB-UniRule"/>
</dbReference>
<reference evidence="10" key="1">
    <citation type="submission" date="2023-03" db="EMBL/GenBank/DDBJ databases">
        <title>Mating type loci evolution in Malassezia.</title>
        <authorList>
            <person name="Coelho M.A."/>
        </authorList>
    </citation>
    <scope>NUCLEOTIDE SEQUENCE</scope>
    <source>
        <strain evidence="10">CBS 14135</strain>
    </source>
</reference>
<keyword evidence="5 9" id="KW-0378">Hydrolase</keyword>
<dbReference type="GO" id="GO:0000324">
    <property type="term" value="C:fungal-type vacuole"/>
    <property type="evidence" value="ECO:0007669"/>
    <property type="project" value="TreeGrafter"/>
</dbReference>
<dbReference type="EMBL" id="CP119952">
    <property type="protein sequence ID" value="WFC95289.1"/>
    <property type="molecule type" value="Genomic_DNA"/>
</dbReference>
<evidence type="ECO:0000313" key="11">
    <source>
        <dbReference type="Proteomes" id="UP001216638"/>
    </source>
</evidence>
<dbReference type="Proteomes" id="UP001216638">
    <property type="component" value="Chromosome 2"/>
</dbReference>
<gene>
    <name evidence="10" type="ORF">MBRA1_001936</name>
</gene>
<evidence type="ECO:0000256" key="4">
    <source>
        <dbReference type="ARBA" id="ARBA00022729"/>
    </source>
</evidence>
<name>A0AAF0DWH0_9BASI</name>
<protein>
    <recommendedName>
        <fullName evidence="9">Carboxypeptidase</fullName>
        <ecNumber evidence="9">3.4.16.-</ecNumber>
    </recommendedName>
</protein>
<keyword evidence="11" id="KW-1185">Reference proteome</keyword>
<evidence type="ECO:0000256" key="8">
    <source>
        <dbReference type="ARBA" id="ARBA00048461"/>
    </source>
</evidence>
<dbReference type="InterPro" id="IPR001563">
    <property type="entry name" value="Peptidase_S10"/>
</dbReference>
<feature type="chain" id="PRO_5041780147" description="Carboxypeptidase" evidence="9">
    <location>
        <begin position="20"/>
        <end position="541"/>
    </location>
</feature>
<evidence type="ECO:0000256" key="2">
    <source>
        <dbReference type="ARBA" id="ARBA00022645"/>
    </source>
</evidence>
<feature type="signal peptide" evidence="9">
    <location>
        <begin position="1"/>
        <end position="19"/>
    </location>
</feature>
<dbReference type="AlphaFoldDB" id="A0AAF0DWH0"/>
<accession>A0AAF0DWH0</accession>
<evidence type="ECO:0000256" key="9">
    <source>
        <dbReference type="RuleBase" id="RU361156"/>
    </source>
</evidence>
<dbReference type="EC" id="3.4.16.-" evidence="9"/>
<dbReference type="PROSITE" id="PS00560">
    <property type="entry name" value="CARBOXYPEPT_SER_HIS"/>
    <property type="match status" value="1"/>
</dbReference>
<comment type="similarity">
    <text evidence="1 9">Belongs to the peptidase S10 family.</text>
</comment>
<dbReference type="PANTHER" id="PTHR11802:SF113">
    <property type="entry name" value="SERINE CARBOXYPEPTIDASE CTSA-4.1"/>
    <property type="match status" value="1"/>
</dbReference>
<evidence type="ECO:0000256" key="1">
    <source>
        <dbReference type="ARBA" id="ARBA00009431"/>
    </source>
</evidence>
<dbReference type="PANTHER" id="PTHR11802">
    <property type="entry name" value="SERINE PROTEASE FAMILY S10 SERINE CARBOXYPEPTIDASE"/>
    <property type="match status" value="1"/>
</dbReference>
<proteinExistence type="inferred from homology"/>
<organism evidence="10 11">
    <name type="scientific">Malassezia brasiliensis</name>
    <dbReference type="NCBI Taxonomy" id="1821822"/>
    <lineage>
        <taxon>Eukaryota</taxon>
        <taxon>Fungi</taxon>
        <taxon>Dikarya</taxon>
        <taxon>Basidiomycota</taxon>
        <taxon>Ustilaginomycotina</taxon>
        <taxon>Malasseziomycetes</taxon>
        <taxon>Malasseziales</taxon>
        <taxon>Malasseziaceae</taxon>
        <taxon>Malassezia</taxon>
    </lineage>
</organism>
<comment type="catalytic activity">
    <reaction evidence="7">
        <text>a diacylglycerol + H2O = a monoacylglycerol + a fatty acid + H(+)</text>
        <dbReference type="Rhea" id="RHEA:32731"/>
        <dbReference type="ChEBI" id="CHEBI:15377"/>
        <dbReference type="ChEBI" id="CHEBI:15378"/>
        <dbReference type="ChEBI" id="CHEBI:17408"/>
        <dbReference type="ChEBI" id="CHEBI:18035"/>
        <dbReference type="ChEBI" id="CHEBI:28868"/>
    </reaction>
</comment>
<evidence type="ECO:0000256" key="6">
    <source>
        <dbReference type="ARBA" id="ARBA00023180"/>
    </source>
</evidence>
<keyword evidence="2 9" id="KW-0121">Carboxypeptidase</keyword>
<sequence>MLGRTGVLALLAFAGAACASQAPFELPNHTPVETSDFRVLSHPSLPAHTLRLRRVPDGLCERNGTASWSGYLDVDLDVLYEREDKMYGTQSTTRPPPGIIEHFYFWAFESRNNKLTDPVTLWLNGGPGCSSFTGLLMELGPCNAVPPKDGVPRTEWNPYGWNANSSMIFLDQPTGTGFSYASWKNTSREDAPPSRIFDTAHAARDVSAFLHLLGTDSANEVVSIETLPGSPLPQFTEFHMAGESYAGRYLPLIASQLLKDNERLVAQPESGLLPIPLASVMIGNGITSPKHQNKAFVQYACTNATGHGPFLSKRTCDKMWKQLPVCRKMLEKCNKHVGNVPYSREACVNANSFCSGALSSPWDATNSSFFDYEHKPDYDEEEYVAALLNHKETRAKLGIDKRGAGDNHDGKFVGCSDTVYNDFESTGDGARESTWAVRDVLSKGVRVLSYSGTRDFICNYIGNEHWTRDLDWAGGDDFRKAPLEPWYVDGVDGPAGHFRNFGNLTFATVNDAGHFVPHDQPAVAQQMFRRWEHGAVKGRLD</sequence>
<evidence type="ECO:0000256" key="3">
    <source>
        <dbReference type="ARBA" id="ARBA00022670"/>
    </source>
</evidence>
<dbReference type="SUPFAM" id="SSF53474">
    <property type="entry name" value="alpha/beta-Hydrolases"/>
    <property type="match status" value="1"/>
</dbReference>
<evidence type="ECO:0000313" key="10">
    <source>
        <dbReference type="EMBL" id="WFC95289.1"/>
    </source>
</evidence>
<dbReference type="PROSITE" id="PS00131">
    <property type="entry name" value="CARBOXYPEPT_SER_SER"/>
    <property type="match status" value="1"/>
</dbReference>